<feature type="domain" description="GST N-terminal" evidence="2">
    <location>
        <begin position="38"/>
        <end position="132"/>
    </location>
</feature>
<dbReference type="InterPro" id="IPR004045">
    <property type="entry name" value="Glutathione_S-Trfase_N"/>
</dbReference>
<organism evidence="4 5">
    <name type="scientific">Symbiodinium microadriaticum</name>
    <name type="common">Dinoflagellate</name>
    <name type="synonym">Zooxanthella microadriatica</name>
    <dbReference type="NCBI Taxonomy" id="2951"/>
    <lineage>
        <taxon>Eukaryota</taxon>
        <taxon>Sar</taxon>
        <taxon>Alveolata</taxon>
        <taxon>Dinophyceae</taxon>
        <taxon>Suessiales</taxon>
        <taxon>Symbiodiniaceae</taxon>
        <taxon>Symbiodinium</taxon>
    </lineage>
</organism>
<evidence type="ECO:0000259" key="3">
    <source>
        <dbReference type="PROSITE" id="PS50405"/>
    </source>
</evidence>
<keyword evidence="1" id="KW-0732">Signal</keyword>
<sequence>MFAGKKACLLLAQAGLLAPVPPVAVSSPSVRCCALKMPSYKLTYFDIRGLAENARIFLAVAQQPYEDVRLSLTFGTPGDFSTIQRPEFDAMKAKGELDISLGKVPLLEVDGVKIGQSKAIERYLAKELGLAGSSPVEAAQVDQLGETVRDIKDAYQKVRGVQDEEAKKKGMEKWFAEDLPNWVKLAEKSLPAGPGPFMVGGKVSAADLLFYTLLLAPGGIFTVSSTVSRVLTVAIAASDLVFFL</sequence>
<name>A0A1Q9BVG8_SYMMI</name>
<dbReference type="PROSITE" id="PS50405">
    <property type="entry name" value="GST_CTER"/>
    <property type="match status" value="1"/>
</dbReference>
<keyword evidence="4" id="KW-0808">Transferase</keyword>
<dbReference type="SFLD" id="SFLDS00019">
    <property type="entry name" value="Glutathione_Transferase_(cytos"/>
    <property type="match status" value="1"/>
</dbReference>
<feature type="domain" description="GST C-terminal" evidence="3">
    <location>
        <begin position="134"/>
        <end position="244"/>
    </location>
</feature>
<dbReference type="PROSITE" id="PS50404">
    <property type="entry name" value="GST_NTER"/>
    <property type="match status" value="1"/>
</dbReference>
<reference evidence="4 5" key="1">
    <citation type="submission" date="2016-02" db="EMBL/GenBank/DDBJ databases">
        <title>Genome analysis of coral dinoflagellate symbionts highlights evolutionary adaptations to a symbiotic lifestyle.</title>
        <authorList>
            <person name="Aranda M."/>
            <person name="Li Y."/>
            <person name="Liew Y.J."/>
            <person name="Baumgarten S."/>
            <person name="Simakov O."/>
            <person name="Wilson M."/>
            <person name="Piel J."/>
            <person name="Ashoor H."/>
            <person name="Bougouffa S."/>
            <person name="Bajic V.B."/>
            <person name="Ryu T."/>
            <person name="Ravasi T."/>
            <person name="Bayer T."/>
            <person name="Micklem G."/>
            <person name="Kim H."/>
            <person name="Bhak J."/>
            <person name="Lajeunesse T.C."/>
            <person name="Voolstra C.R."/>
        </authorList>
    </citation>
    <scope>NUCLEOTIDE SEQUENCE [LARGE SCALE GENOMIC DNA]</scope>
    <source>
        <strain evidence="4 5">CCMP2467</strain>
    </source>
</reference>
<dbReference type="EMBL" id="LSRX01003347">
    <property type="protein sequence ID" value="OLP74687.1"/>
    <property type="molecule type" value="Genomic_DNA"/>
</dbReference>
<dbReference type="CDD" id="cd03039">
    <property type="entry name" value="GST_N_Sigma_like"/>
    <property type="match status" value="1"/>
</dbReference>
<dbReference type="SUPFAM" id="SSF52833">
    <property type="entry name" value="Thioredoxin-like"/>
    <property type="match status" value="1"/>
</dbReference>
<dbReference type="Proteomes" id="UP000186817">
    <property type="component" value="Unassembled WGS sequence"/>
</dbReference>
<protein>
    <submittedName>
        <fullName evidence="4">Glutathione S-transferase 1</fullName>
    </submittedName>
</protein>
<dbReference type="PANTHER" id="PTHR11571">
    <property type="entry name" value="GLUTATHIONE S-TRANSFERASE"/>
    <property type="match status" value="1"/>
</dbReference>
<evidence type="ECO:0000313" key="4">
    <source>
        <dbReference type="EMBL" id="OLP74687.1"/>
    </source>
</evidence>
<dbReference type="InterPro" id="IPR004046">
    <property type="entry name" value="GST_C"/>
</dbReference>
<dbReference type="PANTHER" id="PTHR11571:SF150">
    <property type="entry name" value="GLUTATHIONE S-TRANSFERASE"/>
    <property type="match status" value="1"/>
</dbReference>
<dbReference type="CDD" id="cd03192">
    <property type="entry name" value="GST_C_Sigma_like"/>
    <property type="match status" value="1"/>
</dbReference>
<gene>
    <name evidence="4" type="primary">GST1</name>
    <name evidence="4" type="ORF">AK812_SmicGene45706</name>
</gene>
<dbReference type="Pfam" id="PF02798">
    <property type="entry name" value="GST_N"/>
    <property type="match status" value="1"/>
</dbReference>
<dbReference type="InterPro" id="IPR010987">
    <property type="entry name" value="Glutathione-S-Trfase_C-like"/>
</dbReference>
<dbReference type="InterPro" id="IPR050213">
    <property type="entry name" value="GST_superfamily"/>
</dbReference>
<proteinExistence type="predicted"/>
<dbReference type="Gene3D" id="3.40.30.10">
    <property type="entry name" value="Glutaredoxin"/>
    <property type="match status" value="1"/>
</dbReference>
<feature type="chain" id="PRO_5010192230" evidence="1">
    <location>
        <begin position="27"/>
        <end position="244"/>
    </location>
</feature>
<accession>A0A1Q9BVG8</accession>
<evidence type="ECO:0000259" key="2">
    <source>
        <dbReference type="PROSITE" id="PS50404"/>
    </source>
</evidence>
<dbReference type="Gene3D" id="1.20.1050.10">
    <property type="match status" value="1"/>
</dbReference>
<dbReference type="SFLD" id="SFLDG01205">
    <property type="entry name" value="AMPS.1"/>
    <property type="match status" value="1"/>
</dbReference>
<dbReference type="OrthoDB" id="422574at2759"/>
<dbReference type="AlphaFoldDB" id="A0A1Q9BVG8"/>
<keyword evidence="5" id="KW-1185">Reference proteome</keyword>
<evidence type="ECO:0000256" key="1">
    <source>
        <dbReference type="SAM" id="SignalP"/>
    </source>
</evidence>
<dbReference type="GO" id="GO:0004364">
    <property type="term" value="F:glutathione transferase activity"/>
    <property type="evidence" value="ECO:0007669"/>
    <property type="project" value="TreeGrafter"/>
</dbReference>
<dbReference type="SUPFAM" id="SSF47616">
    <property type="entry name" value="GST C-terminal domain-like"/>
    <property type="match status" value="1"/>
</dbReference>
<comment type="caution">
    <text evidence="4">The sequence shown here is derived from an EMBL/GenBank/DDBJ whole genome shotgun (WGS) entry which is preliminary data.</text>
</comment>
<dbReference type="InterPro" id="IPR040079">
    <property type="entry name" value="Glutathione_S-Trfase"/>
</dbReference>
<dbReference type="OMA" id="EHFACIE"/>
<feature type="signal peptide" evidence="1">
    <location>
        <begin position="1"/>
        <end position="26"/>
    </location>
</feature>
<dbReference type="InterPro" id="IPR036282">
    <property type="entry name" value="Glutathione-S-Trfase_C_sf"/>
</dbReference>
<dbReference type="SFLD" id="SFLDG00363">
    <property type="entry name" value="AMPS_(cytGST):_Alpha-__Mu-__Pi"/>
    <property type="match status" value="1"/>
</dbReference>
<evidence type="ECO:0000313" key="5">
    <source>
        <dbReference type="Proteomes" id="UP000186817"/>
    </source>
</evidence>
<dbReference type="GO" id="GO:0006749">
    <property type="term" value="P:glutathione metabolic process"/>
    <property type="evidence" value="ECO:0007669"/>
    <property type="project" value="TreeGrafter"/>
</dbReference>
<dbReference type="Pfam" id="PF14497">
    <property type="entry name" value="GST_C_3"/>
    <property type="match status" value="1"/>
</dbReference>
<dbReference type="InterPro" id="IPR036249">
    <property type="entry name" value="Thioredoxin-like_sf"/>
</dbReference>